<reference evidence="1 2" key="1">
    <citation type="journal article" date="2024" name="Nat. Commun.">
        <title>Phylogenomics reveals the evolutionary origins of lichenization in chlorophyte algae.</title>
        <authorList>
            <person name="Puginier C."/>
            <person name="Libourel C."/>
            <person name="Otte J."/>
            <person name="Skaloud P."/>
            <person name="Haon M."/>
            <person name="Grisel S."/>
            <person name="Petersen M."/>
            <person name="Berrin J.G."/>
            <person name="Delaux P.M."/>
            <person name="Dal Grande F."/>
            <person name="Keller J."/>
        </authorList>
    </citation>
    <scope>NUCLEOTIDE SEQUENCE [LARGE SCALE GENOMIC DNA]</scope>
    <source>
        <strain evidence="1 2">SAG 216-7</strain>
    </source>
</reference>
<accession>A0ABR2YDE0</accession>
<name>A0ABR2YDE0_9CHLO</name>
<gene>
    <name evidence="1" type="ORF">WJX75_009903</name>
</gene>
<comment type="caution">
    <text evidence="1">The sequence shown here is derived from an EMBL/GenBank/DDBJ whole genome shotgun (WGS) entry which is preliminary data.</text>
</comment>
<sequence>MTRRPYSSFKVTAAFDPWNEIDGELISPVPNNAPPQQPGIRTWPPHAAWYTVTPNPSWTGQNQKPLLWDQSRKSLKLHKDLLMDACNHNGATDEQKKLIMSMAMLETEYMWGRDNSKDHEGDAMNVWCLNLNLDMLRQVGYTGNGNDLIAPDSLPKIVGYLLKWFTGQAELNGAAQKSPYVKSTLNFVRYGRKGYDSADTDHVIELNCRDYRSAILTVYKALENPPPAGHKKLWESDDRLGIDIPWI</sequence>
<evidence type="ECO:0000313" key="2">
    <source>
        <dbReference type="Proteomes" id="UP001491310"/>
    </source>
</evidence>
<organism evidence="1 2">
    <name type="scientific">Coccomyxa subellipsoidea</name>
    <dbReference type="NCBI Taxonomy" id="248742"/>
    <lineage>
        <taxon>Eukaryota</taxon>
        <taxon>Viridiplantae</taxon>
        <taxon>Chlorophyta</taxon>
        <taxon>core chlorophytes</taxon>
        <taxon>Trebouxiophyceae</taxon>
        <taxon>Trebouxiophyceae incertae sedis</taxon>
        <taxon>Coccomyxaceae</taxon>
        <taxon>Coccomyxa</taxon>
    </lineage>
</organism>
<protein>
    <submittedName>
        <fullName evidence="1">Uncharacterized protein</fullName>
    </submittedName>
</protein>
<proteinExistence type="predicted"/>
<dbReference type="Proteomes" id="UP001491310">
    <property type="component" value="Unassembled WGS sequence"/>
</dbReference>
<dbReference type="EMBL" id="JALJOT010000015">
    <property type="protein sequence ID" value="KAK9902889.1"/>
    <property type="molecule type" value="Genomic_DNA"/>
</dbReference>
<evidence type="ECO:0000313" key="1">
    <source>
        <dbReference type="EMBL" id="KAK9902889.1"/>
    </source>
</evidence>
<keyword evidence="2" id="KW-1185">Reference proteome</keyword>